<gene>
    <name evidence="2" type="ORF">MNBD_PLANCTO03-1960</name>
</gene>
<dbReference type="InterPro" id="IPR051683">
    <property type="entry name" value="Enoyl-CoA_Hydratase/Isomerase"/>
</dbReference>
<dbReference type="AlphaFoldDB" id="A0A3B1DYK3"/>
<dbReference type="PANTHER" id="PTHR42964">
    <property type="entry name" value="ENOYL-COA HYDRATASE"/>
    <property type="match status" value="1"/>
</dbReference>
<organism evidence="2">
    <name type="scientific">hydrothermal vent metagenome</name>
    <dbReference type="NCBI Taxonomy" id="652676"/>
    <lineage>
        <taxon>unclassified sequences</taxon>
        <taxon>metagenomes</taxon>
        <taxon>ecological metagenomes</taxon>
    </lineage>
</organism>
<dbReference type="Gene3D" id="1.10.12.10">
    <property type="entry name" value="Lyase 2-enoyl-coa Hydratase, Chain A, domain 2"/>
    <property type="match status" value="1"/>
</dbReference>
<keyword evidence="2" id="KW-0456">Lyase</keyword>
<dbReference type="PANTHER" id="PTHR42964:SF1">
    <property type="entry name" value="POLYKETIDE BIOSYNTHESIS ENOYL-COA HYDRATASE PKSH-RELATED"/>
    <property type="match status" value="1"/>
</dbReference>
<accession>A0A3B1DYK3</accession>
<dbReference type="EMBL" id="UOGK01000671">
    <property type="protein sequence ID" value="VAX42283.1"/>
    <property type="molecule type" value="Genomic_DNA"/>
</dbReference>
<sequence length="251" mass="26120">MTLATLDIADDIATLSLNRPDRRNALSIDLIAALREQVGELASQSTQPDSPKVVVLTGTGKAFCAGMDLKAVLGDPEAPPKLLNTLAELTLEIRALPMVVIAKVNGAAIGGGCGLTCVCDMSLTHDEAKIGFPEVDLSVCPAVVSPWVVRKVGAGRARQILLRGGLMSGAEGAVLGLMDRSLPTREALDEAVDTLAQRIARGGRLALAETKRLLNTLDGSDDPAVVRKGAAISAKVVASEEAQRALHALYG</sequence>
<dbReference type="InterPro" id="IPR014748">
    <property type="entry name" value="Enoyl-CoA_hydra_C"/>
</dbReference>
<protein>
    <submittedName>
        <fullName evidence="2">Enoyl-CoA hydratase</fullName>
        <ecNumber evidence="2">4.2.1.17</ecNumber>
    </submittedName>
</protein>
<dbReference type="SUPFAM" id="SSF52096">
    <property type="entry name" value="ClpP/crotonase"/>
    <property type="match status" value="1"/>
</dbReference>
<dbReference type="InterPro" id="IPR001753">
    <property type="entry name" value="Enoyl-CoA_hydra/iso"/>
</dbReference>
<proteinExistence type="inferred from homology"/>
<evidence type="ECO:0000256" key="1">
    <source>
        <dbReference type="ARBA" id="ARBA00005254"/>
    </source>
</evidence>
<name>A0A3B1DYK3_9ZZZZ</name>
<dbReference type="Gene3D" id="3.90.226.10">
    <property type="entry name" value="2-enoyl-CoA Hydratase, Chain A, domain 1"/>
    <property type="match status" value="1"/>
</dbReference>
<dbReference type="CDD" id="cd06558">
    <property type="entry name" value="crotonase-like"/>
    <property type="match status" value="1"/>
</dbReference>
<dbReference type="EC" id="4.2.1.17" evidence="2"/>
<reference evidence="2" key="1">
    <citation type="submission" date="2018-06" db="EMBL/GenBank/DDBJ databases">
        <authorList>
            <person name="Zhirakovskaya E."/>
        </authorList>
    </citation>
    <scope>NUCLEOTIDE SEQUENCE</scope>
</reference>
<evidence type="ECO:0000313" key="2">
    <source>
        <dbReference type="EMBL" id="VAX42283.1"/>
    </source>
</evidence>
<dbReference type="GO" id="GO:0004300">
    <property type="term" value="F:enoyl-CoA hydratase activity"/>
    <property type="evidence" value="ECO:0007669"/>
    <property type="project" value="UniProtKB-EC"/>
</dbReference>
<dbReference type="InterPro" id="IPR029045">
    <property type="entry name" value="ClpP/crotonase-like_dom_sf"/>
</dbReference>
<comment type="similarity">
    <text evidence="1">Belongs to the enoyl-CoA hydratase/isomerase family.</text>
</comment>
<dbReference type="Pfam" id="PF00378">
    <property type="entry name" value="ECH_1"/>
    <property type="match status" value="1"/>
</dbReference>